<sequence length="155" mass="17306">MKNITVFTIALFLVACGGQLGSSKVESVEIDDTQVESNEVVNDASENEANEVANNENEGKDKETLTNEYKESLENEDTTKISDDLKALEEFATLEEEINLSEAQIEIIEDNYGKRILLIKDAEGNKTHKSIFSKKVSKLKIIEFDGGQIFNEVIE</sequence>
<feature type="region of interest" description="Disordered" evidence="1">
    <location>
        <begin position="46"/>
        <end position="66"/>
    </location>
</feature>
<feature type="compositionally biased region" description="Basic and acidic residues" evidence="1">
    <location>
        <begin position="57"/>
        <end position="66"/>
    </location>
</feature>
<evidence type="ECO:0000256" key="1">
    <source>
        <dbReference type="SAM" id="MobiDB-lite"/>
    </source>
</evidence>
<reference evidence="2" key="2">
    <citation type="submission" date="2021-04" db="EMBL/GenBank/DDBJ databases">
        <authorList>
            <person name="Gilroy R."/>
        </authorList>
    </citation>
    <scope>NUCLEOTIDE SEQUENCE</scope>
    <source>
        <strain evidence="2">CHK169-2315</strain>
    </source>
</reference>
<dbReference type="Proteomes" id="UP000823937">
    <property type="component" value="Unassembled WGS sequence"/>
</dbReference>
<reference evidence="2" key="1">
    <citation type="journal article" date="2021" name="PeerJ">
        <title>Extensive microbial diversity within the chicken gut microbiome revealed by metagenomics and culture.</title>
        <authorList>
            <person name="Gilroy R."/>
            <person name="Ravi A."/>
            <person name="Getino M."/>
            <person name="Pursley I."/>
            <person name="Horton D.L."/>
            <person name="Alikhan N.F."/>
            <person name="Baker D."/>
            <person name="Gharbi K."/>
            <person name="Hall N."/>
            <person name="Watson M."/>
            <person name="Adriaenssens E.M."/>
            <person name="Foster-Nyarko E."/>
            <person name="Jarju S."/>
            <person name="Secka A."/>
            <person name="Antonio M."/>
            <person name="Oren A."/>
            <person name="Chaudhuri R.R."/>
            <person name="La Ragione R."/>
            <person name="Hildebrand F."/>
            <person name="Pallen M.J."/>
        </authorList>
    </citation>
    <scope>NUCLEOTIDE SEQUENCE</scope>
    <source>
        <strain evidence="2">CHK169-2315</strain>
    </source>
</reference>
<dbReference type="EMBL" id="DXHX01000097">
    <property type="protein sequence ID" value="HIV74693.1"/>
    <property type="molecule type" value="Genomic_DNA"/>
</dbReference>
<evidence type="ECO:0000313" key="2">
    <source>
        <dbReference type="EMBL" id="HIV74693.1"/>
    </source>
</evidence>
<name>A0A9D1PNP5_9BACI</name>
<evidence type="ECO:0000313" key="3">
    <source>
        <dbReference type="Proteomes" id="UP000823937"/>
    </source>
</evidence>
<dbReference type="AlphaFoldDB" id="A0A9D1PNP5"/>
<comment type="caution">
    <text evidence="2">The sequence shown here is derived from an EMBL/GenBank/DDBJ whole genome shotgun (WGS) entry which is preliminary data.</text>
</comment>
<accession>A0A9D1PNP5</accession>
<dbReference type="PROSITE" id="PS51257">
    <property type="entry name" value="PROKAR_LIPOPROTEIN"/>
    <property type="match status" value="1"/>
</dbReference>
<proteinExistence type="predicted"/>
<evidence type="ECO:0008006" key="4">
    <source>
        <dbReference type="Google" id="ProtNLM"/>
    </source>
</evidence>
<protein>
    <recommendedName>
        <fullName evidence="4">Lipoprotein</fullName>
    </recommendedName>
</protein>
<organism evidence="2 3">
    <name type="scientific">Candidatus Pseudogracilibacillus intestinigallinarum</name>
    <dbReference type="NCBI Taxonomy" id="2838742"/>
    <lineage>
        <taxon>Bacteria</taxon>
        <taxon>Bacillati</taxon>
        <taxon>Bacillota</taxon>
        <taxon>Bacilli</taxon>
        <taxon>Bacillales</taxon>
        <taxon>Bacillaceae</taxon>
        <taxon>Pseudogracilibacillus</taxon>
    </lineage>
</organism>
<gene>
    <name evidence="2" type="ORF">H9895_06420</name>
</gene>